<feature type="non-terminal residue" evidence="3">
    <location>
        <position position="1"/>
    </location>
</feature>
<feature type="transmembrane region" description="Helical" evidence="1">
    <location>
        <begin position="62"/>
        <end position="84"/>
    </location>
</feature>
<organism evidence="3 4">
    <name type="scientific">Candidatus Pullilachnospira gallistercoris</name>
    <dbReference type="NCBI Taxonomy" id="2840911"/>
    <lineage>
        <taxon>Bacteria</taxon>
        <taxon>Bacillati</taxon>
        <taxon>Bacillota</taxon>
        <taxon>Clostridia</taxon>
        <taxon>Lachnospirales</taxon>
        <taxon>Lachnospiraceae</taxon>
        <taxon>Lachnospiraceae incertae sedis</taxon>
        <taxon>Candidatus Pullilachnospira</taxon>
    </lineage>
</organism>
<feature type="transmembrane region" description="Helical" evidence="1">
    <location>
        <begin position="96"/>
        <end position="119"/>
    </location>
</feature>
<keyword evidence="1" id="KW-1133">Transmembrane helix</keyword>
<feature type="transmembrane region" description="Helical" evidence="1">
    <location>
        <begin position="252"/>
        <end position="271"/>
    </location>
</feature>
<accession>A0A9D1JB52</accession>
<reference evidence="3" key="2">
    <citation type="journal article" date="2021" name="PeerJ">
        <title>Extensive microbial diversity within the chicken gut microbiome revealed by metagenomics and culture.</title>
        <authorList>
            <person name="Gilroy R."/>
            <person name="Ravi A."/>
            <person name="Getino M."/>
            <person name="Pursley I."/>
            <person name="Horton D.L."/>
            <person name="Alikhan N.F."/>
            <person name="Baker D."/>
            <person name="Gharbi K."/>
            <person name="Hall N."/>
            <person name="Watson M."/>
            <person name="Adriaenssens E.M."/>
            <person name="Foster-Nyarko E."/>
            <person name="Jarju S."/>
            <person name="Secka A."/>
            <person name="Antonio M."/>
            <person name="Oren A."/>
            <person name="Chaudhuri R.R."/>
            <person name="La Ragione R."/>
            <person name="Hildebrand F."/>
            <person name="Pallen M.J."/>
        </authorList>
    </citation>
    <scope>NUCLEOTIDE SEQUENCE</scope>
    <source>
        <strain evidence="3">ChiSjej5B23-6657</strain>
    </source>
</reference>
<evidence type="ECO:0000259" key="2">
    <source>
        <dbReference type="Pfam" id="PF04892"/>
    </source>
</evidence>
<keyword evidence="1" id="KW-0472">Membrane</keyword>
<evidence type="ECO:0000256" key="1">
    <source>
        <dbReference type="SAM" id="Phobius"/>
    </source>
</evidence>
<dbReference type="InterPro" id="IPR006976">
    <property type="entry name" value="VanZ-like"/>
</dbReference>
<feature type="transmembrane region" description="Helical" evidence="1">
    <location>
        <begin position="140"/>
        <end position="161"/>
    </location>
</feature>
<gene>
    <name evidence="3" type="ORF">IAA55_06785</name>
</gene>
<feature type="transmembrane region" description="Helical" evidence="1">
    <location>
        <begin position="167"/>
        <end position="184"/>
    </location>
</feature>
<dbReference type="PANTHER" id="PTHR36834:SF1">
    <property type="entry name" value="INTEGRAL MEMBRANE PROTEIN"/>
    <property type="match status" value="1"/>
</dbReference>
<comment type="caution">
    <text evidence="3">The sequence shown here is derived from an EMBL/GenBank/DDBJ whole genome shotgun (WGS) entry which is preliminary data.</text>
</comment>
<dbReference type="Pfam" id="PF04892">
    <property type="entry name" value="VanZ"/>
    <property type="match status" value="1"/>
</dbReference>
<dbReference type="PANTHER" id="PTHR36834">
    <property type="entry name" value="MEMBRANE PROTEIN-RELATED"/>
    <property type="match status" value="1"/>
</dbReference>
<dbReference type="InterPro" id="IPR053150">
    <property type="entry name" value="Teicoplanin_resist-assoc"/>
</dbReference>
<dbReference type="AlphaFoldDB" id="A0A9D1JB52"/>
<dbReference type="EMBL" id="DVHM01000108">
    <property type="protein sequence ID" value="HIR70968.1"/>
    <property type="molecule type" value="Genomic_DNA"/>
</dbReference>
<evidence type="ECO:0000313" key="3">
    <source>
        <dbReference type="EMBL" id="HIR70968.1"/>
    </source>
</evidence>
<evidence type="ECO:0000313" key="4">
    <source>
        <dbReference type="Proteomes" id="UP000823912"/>
    </source>
</evidence>
<feature type="transmembrane region" description="Helical" evidence="1">
    <location>
        <begin position="32"/>
        <end position="50"/>
    </location>
</feature>
<reference evidence="3" key="1">
    <citation type="submission" date="2020-10" db="EMBL/GenBank/DDBJ databases">
        <authorList>
            <person name="Gilroy R."/>
        </authorList>
    </citation>
    <scope>NUCLEOTIDE SEQUENCE</scope>
    <source>
        <strain evidence="3">ChiSjej5B23-6657</strain>
    </source>
</reference>
<proteinExistence type="predicted"/>
<name>A0A9D1JB52_9FIRM</name>
<dbReference type="Proteomes" id="UP000823912">
    <property type="component" value="Unassembled WGS sequence"/>
</dbReference>
<keyword evidence="1" id="KW-0812">Transmembrane</keyword>
<sequence>LIPFHFICDILKESHFVASDPGSWISLIVNRAFFQVLFNVVMTMPFGVYLRYYFGCHLKKTLLLSFLLSLFFELTQLSGLYFIYPRSYRLFDVDDLMANTLGGVLGYLLVGPFLNILPTRKEIDEASFRRGREVSLARRLLALTIDVPCAGLFALVLEALLPIARDTAWFSFFGTYFVLIPVLLRGRTVGKLILRIGILSEDGSPARWYQYLLRYGSLWAVLFVLPAIVDSGLEAAAAVAGLGMIWTVMIRGIFRTVYFFFLVAEIVMLALHRPLFYEKLSKTGLVSTIRKEK</sequence>
<protein>
    <submittedName>
        <fullName evidence="3">VanZ family protein</fullName>
    </submittedName>
</protein>
<feature type="transmembrane region" description="Helical" evidence="1">
    <location>
        <begin position="217"/>
        <end position="246"/>
    </location>
</feature>
<feature type="domain" description="VanZ-like" evidence="2">
    <location>
        <begin position="1"/>
        <end position="110"/>
    </location>
</feature>